<organism evidence="5 6">
    <name type="scientific">Ziziphus jujuba var. spinosa</name>
    <dbReference type="NCBI Taxonomy" id="714518"/>
    <lineage>
        <taxon>Eukaryota</taxon>
        <taxon>Viridiplantae</taxon>
        <taxon>Streptophyta</taxon>
        <taxon>Embryophyta</taxon>
        <taxon>Tracheophyta</taxon>
        <taxon>Spermatophyta</taxon>
        <taxon>Magnoliopsida</taxon>
        <taxon>eudicotyledons</taxon>
        <taxon>Gunneridae</taxon>
        <taxon>Pentapetalae</taxon>
        <taxon>rosids</taxon>
        <taxon>fabids</taxon>
        <taxon>Rosales</taxon>
        <taxon>Rhamnaceae</taxon>
        <taxon>Paliureae</taxon>
        <taxon>Ziziphus</taxon>
    </lineage>
</organism>
<dbReference type="SUPFAM" id="SSF54928">
    <property type="entry name" value="RNA-binding domain, RBD"/>
    <property type="match status" value="1"/>
</dbReference>
<dbReference type="Gene3D" id="3.30.70.330">
    <property type="match status" value="1"/>
</dbReference>
<evidence type="ECO:0000256" key="2">
    <source>
        <dbReference type="SAM" id="Coils"/>
    </source>
</evidence>
<evidence type="ECO:0000313" key="5">
    <source>
        <dbReference type="EMBL" id="KAH7511865.1"/>
    </source>
</evidence>
<name>A0A978UAS2_ZIZJJ</name>
<dbReference type="SMART" id="SM00360">
    <property type="entry name" value="RRM"/>
    <property type="match status" value="1"/>
</dbReference>
<dbReference type="Pfam" id="PF00076">
    <property type="entry name" value="RRM_1"/>
    <property type="match status" value="1"/>
</dbReference>
<feature type="region of interest" description="Disordered" evidence="3">
    <location>
        <begin position="104"/>
        <end position="207"/>
    </location>
</feature>
<dbReference type="AlphaFoldDB" id="A0A978UAS2"/>
<sequence length="367" mass="43207">MTIDDESSIYVGGLPYDATEDSVRRVFDLYGSVVAVKIINDYGTRGKCYGFVTYTNPRSAIDAINDMDGRTIDGRVVKVNEVKTRGGRSRFGRESFRWNIERDRGRDQEREYDHDRERYRNQSDRSRERDRSHNRDQEKEREYEYAYDHDQARSHFLDKGRDQDRNLEDNEQDHSRNHDRRWEREHNLEFNPDKDREMDGTNGHDNIVPMYRNQQSRKWDGNNIIDRHSGEFLSNLSDDYDDDVSSVFVIYVEVKAQLERSTQRFEELKKEISLVEARLEEKGRHVLDLQNKSNKLEDALVNAKKNSSYHRMQLTKLHKYFLQVKDYSEKLKSCEKELQSLVDSAMAENIGGDDVAIRGGILTNGNI</sequence>
<dbReference type="Proteomes" id="UP000813462">
    <property type="component" value="Unassembled WGS sequence"/>
</dbReference>
<reference evidence="5" key="1">
    <citation type="journal article" date="2021" name="Front. Plant Sci.">
        <title>Chromosome-Scale Genome Assembly for Chinese Sour Jujube and Insights Into Its Genome Evolution and Domestication Signature.</title>
        <authorList>
            <person name="Shen L.-Y."/>
            <person name="Luo H."/>
            <person name="Wang X.-L."/>
            <person name="Wang X.-M."/>
            <person name="Qiu X.-J."/>
            <person name="Liu H."/>
            <person name="Zhou S.-S."/>
            <person name="Jia K.-H."/>
            <person name="Nie S."/>
            <person name="Bao Y.-T."/>
            <person name="Zhang R.-G."/>
            <person name="Yun Q.-Z."/>
            <person name="Chai Y.-H."/>
            <person name="Lu J.-Y."/>
            <person name="Li Y."/>
            <person name="Zhao S.-W."/>
            <person name="Mao J.-F."/>
            <person name="Jia S.-G."/>
            <person name="Mao Y.-M."/>
        </authorList>
    </citation>
    <scope>NUCLEOTIDE SEQUENCE</scope>
    <source>
        <strain evidence="5">AT0</strain>
        <tissue evidence="5">Leaf</tissue>
    </source>
</reference>
<dbReference type="EMBL" id="JAEACU010000012">
    <property type="protein sequence ID" value="KAH7511865.1"/>
    <property type="molecule type" value="Genomic_DNA"/>
</dbReference>
<feature type="domain" description="RRM" evidence="4">
    <location>
        <begin position="7"/>
        <end position="84"/>
    </location>
</feature>
<proteinExistence type="predicted"/>
<dbReference type="InterPro" id="IPR000504">
    <property type="entry name" value="RRM_dom"/>
</dbReference>
<keyword evidence="1" id="KW-0694">RNA-binding</keyword>
<dbReference type="InterPro" id="IPR050441">
    <property type="entry name" value="RBM"/>
</dbReference>
<evidence type="ECO:0000256" key="3">
    <source>
        <dbReference type="SAM" id="MobiDB-lite"/>
    </source>
</evidence>
<keyword evidence="2" id="KW-0175">Coiled coil</keyword>
<dbReference type="PANTHER" id="PTHR48034">
    <property type="entry name" value="TRANSFORMER-2 SEX-DETERMINING PROTEIN-RELATED"/>
    <property type="match status" value="1"/>
</dbReference>
<dbReference type="FunFam" id="3.30.70.330:FF:000539">
    <property type="entry name" value="RNA-binding (RRM/RBD/RNP motifs) family protein"/>
    <property type="match status" value="1"/>
</dbReference>
<dbReference type="InterPro" id="IPR012677">
    <property type="entry name" value="Nucleotide-bd_a/b_plait_sf"/>
</dbReference>
<evidence type="ECO:0000256" key="1">
    <source>
        <dbReference type="PROSITE-ProRule" id="PRU00176"/>
    </source>
</evidence>
<evidence type="ECO:0000313" key="6">
    <source>
        <dbReference type="Proteomes" id="UP000813462"/>
    </source>
</evidence>
<evidence type="ECO:0000259" key="4">
    <source>
        <dbReference type="PROSITE" id="PS50102"/>
    </source>
</evidence>
<comment type="caution">
    <text evidence="5">The sequence shown here is derived from an EMBL/GenBank/DDBJ whole genome shotgun (WGS) entry which is preliminary data.</text>
</comment>
<feature type="coiled-coil region" evidence="2">
    <location>
        <begin position="251"/>
        <end position="344"/>
    </location>
</feature>
<accession>A0A978UAS2</accession>
<dbReference type="CDD" id="cd00590">
    <property type="entry name" value="RRM_SF"/>
    <property type="match status" value="1"/>
</dbReference>
<feature type="compositionally biased region" description="Basic and acidic residues" evidence="3">
    <location>
        <begin position="104"/>
        <end position="199"/>
    </location>
</feature>
<protein>
    <recommendedName>
        <fullName evidence="4">RRM domain-containing protein</fullName>
    </recommendedName>
</protein>
<dbReference type="InterPro" id="IPR035979">
    <property type="entry name" value="RBD_domain_sf"/>
</dbReference>
<gene>
    <name evidence="5" type="ORF">FEM48_Zijuj12G0028000</name>
</gene>
<dbReference type="PROSITE" id="PS50102">
    <property type="entry name" value="RRM"/>
    <property type="match status" value="1"/>
</dbReference>
<dbReference type="GO" id="GO:0003723">
    <property type="term" value="F:RNA binding"/>
    <property type="evidence" value="ECO:0007669"/>
    <property type="project" value="UniProtKB-UniRule"/>
</dbReference>